<dbReference type="EMBL" id="CAAHFG010000001">
    <property type="protein sequence ID" value="VGO12573.1"/>
    <property type="molecule type" value="Genomic_DNA"/>
</dbReference>
<dbReference type="PANTHER" id="PTHR42693:SF53">
    <property type="entry name" value="ENDO-4-O-SULFATASE"/>
    <property type="match status" value="1"/>
</dbReference>
<reference evidence="6 7" key="1">
    <citation type="submission" date="2019-04" db="EMBL/GenBank/DDBJ databases">
        <authorList>
            <person name="Van Vliet M D."/>
        </authorList>
    </citation>
    <scope>NUCLEOTIDE SEQUENCE [LARGE SCALE GENOMIC DNA]</scope>
    <source>
        <strain evidence="6 7">F1</strain>
    </source>
</reference>
<dbReference type="AlphaFoldDB" id="A0A6C2TY81"/>
<dbReference type="PANTHER" id="PTHR42693">
    <property type="entry name" value="ARYLSULFATASE FAMILY MEMBER"/>
    <property type="match status" value="1"/>
</dbReference>
<keyword evidence="7" id="KW-1185">Reference proteome</keyword>
<evidence type="ECO:0000256" key="4">
    <source>
        <dbReference type="ARBA" id="ARBA00022837"/>
    </source>
</evidence>
<organism evidence="6 7">
    <name type="scientific">Pontiella desulfatans</name>
    <dbReference type="NCBI Taxonomy" id="2750659"/>
    <lineage>
        <taxon>Bacteria</taxon>
        <taxon>Pseudomonadati</taxon>
        <taxon>Kiritimatiellota</taxon>
        <taxon>Kiritimatiellia</taxon>
        <taxon>Kiritimatiellales</taxon>
        <taxon>Pontiellaceae</taxon>
        <taxon>Pontiella</taxon>
    </lineage>
</organism>
<keyword evidence="4" id="KW-0106">Calcium</keyword>
<sequence>MLILKGWNVNKLILITTLVVATGLYAGGIQVNNLLDDPSFTSPPDGNLPTTGEEMIYYNAGKNGGAVQYKTSSGATAPTSTLSFTAPINLLDDTAVTEDSDYNPSTTKLTAISPNFNVADIAFAGVASFINIATDDQNYQMGYEITLMTTDTNYTATSGLTNIFNTEATSGSAMEDAVIAAWNTITWDTDPFVDGGITYETITGISIEWKLDVITPNTVDTAAWFTMESATIGYTAATVYTPPSFDPAEGADLSDGTIGSILDMDLADIAFGTSSTTSLEIAKSGTIRSADKIKTDGSIICDGVLNITLLNDSDPLEAGDAFDLFDGNINGAISGQFHTLTLPSLAPGLEWFTAPLYTQGFIWVREINTAPPVAKPNIIILFADDLGYADCGFQPLGASDIITPNIDTIAANGVTFTAGYACGPVCSPSRGGLMTGQYQNRFALHDTPATWHMEDPATGEIMQDGIPTDMTCFGHRMQDLGYATGMIGKWHGGDSRDHFPPHRGFDEFFGFNNGATSYYPEDNTNENLNRRIMRGMFPVDREDEYITDAFGREAVSFINRHAHEPFYLYVPFNAPHGPMTASDEHSQILFGKNAAALTIREKLISMVYSMDLAVGNILDAVRTNNIEEDTMIIFFSDNGGTGAGGGNESYNTPLRGVKGDLWDGGIRVPFCMQWKDQLPEGLSYDFTVSGLDLLPTAVNLAGGSFAPEDIMDGNNLIPAITGQTATPPNDIVLWWHNDRWVARDNEWKLVDHDRNESTPPGLYRIIDDISETTDLYPEHPAVVERLYTHYTNTLAEFDLITDASRWSSNTTYHMDIRLPEYHVIYEATNVAEWVESAFPGTDMDNDGISNLEEYLLGLPVDSPSVHTNGLSWNFKPLSPSNRVEVTYRKRVAPSGENNIPAPLYNIEQNNTLTGAWNQANAILFDGPHSTEDPDYEEESYRMDVSPSDRHNFFRLVFQ</sequence>
<dbReference type="Pfam" id="PF00884">
    <property type="entry name" value="Sulfatase"/>
    <property type="match status" value="1"/>
</dbReference>
<dbReference type="PROSITE" id="PS00149">
    <property type="entry name" value="SULFATASE_2"/>
    <property type="match status" value="1"/>
</dbReference>
<dbReference type="Gene3D" id="3.30.1120.10">
    <property type="match status" value="1"/>
</dbReference>
<keyword evidence="2" id="KW-0479">Metal-binding</keyword>
<gene>
    <name evidence="6" type="primary">atsA_51</name>
    <name evidence="6" type="ORF">PDESU_01126</name>
</gene>
<accession>A0A6C2TY81</accession>
<proteinExistence type="inferred from homology"/>
<dbReference type="PROSITE" id="PS00523">
    <property type="entry name" value="SULFATASE_1"/>
    <property type="match status" value="1"/>
</dbReference>
<dbReference type="InterPro" id="IPR000917">
    <property type="entry name" value="Sulfatase_N"/>
</dbReference>
<dbReference type="GO" id="GO:0004065">
    <property type="term" value="F:arylsulfatase activity"/>
    <property type="evidence" value="ECO:0007669"/>
    <property type="project" value="TreeGrafter"/>
</dbReference>
<dbReference type="SUPFAM" id="SSF53649">
    <property type="entry name" value="Alkaline phosphatase-like"/>
    <property type="match status" value="1"/>
</dbReference>
<evidence type="ECO:0000313" key="7">
    <source>
        <dbReference type="Proteomes" id="UP000366872"/>
    </source>
</evidence>
<evidence type="ECO:0000256" key="1">
    <source>
        <dbReference type="ARBA" id="ARBA00008779"/>
    </source>
</evidence>
<dbReference type="InterPro" id="IPR024607">
    <property type="entry name" value="Sulfatase_CS"/>
</dbReference>
<dbReference type="InterPro" id="IPR050738">
    <property type="entry name" value="Sulfatase"/>
</dbReference>
<evidence type="ECO:0000259" key="5">
    <source>
        <dbReference type="Pfam" id="PF00884"/>
    </source>
</evidence>
<dbReference type="GO" id="GO:0046872">
    <property type="term" value="F:metal ion binding"/>
    <property type="evidence" value="ECO:0007669"/>
    <property type="project" value="UniProtKB-KW"/>
</dbReference>
<keyword evidence="3" id="KW-0378">Hydrolase</keyword>
<evidence type="ECO:0000313" key="6">
    <source>
        <dbReference type="EMBL" id="VGO12573.1"/>
    </source>
</evidence>
<evidence type="ECO:0000256" key="3">
    <source>
        <dbReference type="ARBA" id="ARBA00022801"/>
    </source>
</evidence>
<dbReference type="InterPro" id="IPR017850">
    <property type="entry name" value="Alkaline_phosphatase_core_sf"/>
</dbReference>
<dbReference type="Gene3D" id="3.40.720.10">
    <property type="entry name" value="Alkaline Phosphatase, subunit A"/>
    <property type="match status" value="1"/>
</dbReference>
<comment type="similarity">
    <text evidence="1">Belongs to the sulfatase family.</text>
</comment>
<dbReference type="Proteomes" id="UP000366872">
    <property type="component" value="Unassembled WGS sequence"/>
</dbReference>
<name>A0A6C2TY81_PONDE</name>
<evidence type="ECO:0000256" key="2">
    <source>
        <dbReference type="ARBA" id="ARBA00022723"/>
    </source>
</evidence>
<feature type="domain" description="Sulfatase N-terminal" evidence="5">
    <location>
        <begin position="376"/>
        <end position="702"/>
    </location>
</feature>
<protein>
    <submittedName>
        <fullName evidence="6">Arylsulfatase</fullName>
    </submittedName>
</protein>